<dbReference type="Pfam" id="PF14200">
    <property type="entry name" value="RicinB_lectin_2"/>
    <property type="match status" value="1"/>
</dbReference>
<protein>
    <submittedName>
        <fullName evidence="3">RICIN domain-containing protein</fullName>
    </submittedName>
</protein>
<gene>
    <name evidence="3" type="ORF">P9H32_10960</name>
</gene>
<organism evidence="3 4">
    <name type="scientific">Pontiella agarivorans</name>
    <dbReference type="NCBI Taxonomy" id="3038953"/>
    <lineage>
        <taxon>Bacteria</taxon>
        <taxon>Pseudomonadati</taxon>
        <taxon>Kiritimatiellota</taxon>
        <taxon>Kiritimatiellia</taxon>
        <taxon>Kiritimatiellales</taxon>
        <taxon>Pontiellaceae</taxon>
        <taxon>Pontiella</taxon>
    </lineage>
</organism>
<feature type="signal peptide" evidence="1">
    <location>
        <begin position="1"/>
        <end position="19"/>
    </location>
</feature>
<accession>A0ABU5MYA0</accession>
<name>A0ABU5MYA0_9BACT</name>
<evidence type="ECO:0000259" key="2">
    <source>
        <dbReference type="Pfam" id="PF14200"/>
    </source>
</evidence>
<dbReference type="Proteomes" id="UP001290861">
    <property type="component" value="Unassembled WGS sequence"/>
</dbReference>
<dbReference type="Gene3D" id="2.80.10.50">
    <property type="match status" value="1"/>
</dbReference>
<dbReference type="RefSeq" id="WP_322608933.1">
    <property type="nucleotide sequence ID" value="NZ_JARVCO010000010.1"/>
</dbReference>
<dbReference type="EMBL" id="JARVCO010000010">
    <property type="protein sequence ID" value="MDZ8119145.1"/>
    <property type="molecule type" value="Genomic_DNA"/>
</dbReference>
<keyword evidence="4" id="KW-1185">Reference proteome</keyword>
<dbReference type="InterPro" id="IPR035992">
    <property type="entry name" value="Ricin_B-like_lectins"/>
</dbReference>
<reference evidence="3 4" key="1">
    <citation type="journal article" date="2024" name="Appl. Environ. Microbiol.">
        <title>Pontiella agarivorans sp. nov., a novel marine anaerobic bacterium capable of degrading macroalgal polysaccharides and fixing nitrogen.</title>
        <authorList>
            <person name="Liu N."/>
            <person name="Kivenson V."/>
            <person name="Peng X."/>
            <person name="Cui Z."/>
            <person name="Lankiewicz T.S."/>
            <person name="Gosselin K.M."/>
            <person name="English C.J."/>
            <person name="Blair E.M."/>
            <person name="O'Malley M.A."/>
            <person name="Valentine D.L."/>
        </authorList>
    </citation>
    <scope>NUCLEOTIDE SEQUENCE [LARGE SCALE GENOMIC DNA]</scope>
    <source>
        <strain evidence="3 4">NLcol2</strain>
    </source>
</reference>
<dbReference type="SUPFAM" id="SSF50370">
    <property type="entry name" value="Ricin B-like lectins"/>
    <property type="match status" value="1"/>
</dbReference>
<proteinExistence type="predicted"/>
<dbReference type="InterPro" id="IPR000772">
    <property type="entry name" value="Ricin_B_lectin"/>
</dbReference>
<evidence type="ECO:0000256" key="1">
    <source>
        <dbReference type="SAM" id="SignalP"/>
    </source>
</evidence>
<sequence>MKKKTLVTNILLGVFSAVTSFGQSVPYSAGRIALSSDGNMHDNDDWGATSASLGILASQGLQDKVVLYTYSDHVWGSEDDDRAEMIESAVTCGNKFGFDTSNFMAAVDDPGAAYNAMRDVILASSASDPLTIVVAGPMEVCGRGLNKAKNVDSSTLQYVRVISHSGWNENHADSPASNEDAHSGWTWAEMKDAFSDFGVNFDEIRDQNQNSSITEGFASHKAGPGGSEYWDVWHFIRDYNKHSASINSAIQFIYARMEASGKCDISDCGMVYYMVTGDEQGNPEKLEAMFDDGFAAAEITGTFYIENKFSGNRIRPFDGVEGAPVVQCPNTWGGKWTRWERLPTSNGYFYLRNKANGQYLYMPDAANGSAVKATFVAGEEAEWKTIAKSGEYVLIENRSYGKHFRISHAENMSANPEGNINVKVGDPTWNGDKAQFVLESR</sequence>
<keyword evidence="1" id="KW-0732">Signal</keyword>
<evidence type="ECO:0000313" key="3">
    <source>
        <dbReference type="EMBL" id="MDZ8119145.1"/>
    </source>
</evidence>
<evidence type="ECO:0000313" key="4">
    <source>
        <dbReference type="Proteomes" id="UP001290861"/>
    </source>
</evidence>
<feature type="chain" id="PRO_5045883470" evidence="1">
    <location>
        <begin position="20"/>
        <end position="441"/>
    </location>
</feature>
<comment type="caution">
    <text evidence="3">The sequence shown here is derived from an EMBL/GenBank/DDBJ whole genome shotgun (WGS) entry which is preliminary data.</text>
</comment>
<dbReference type="CDD" id="cd00161">
    <property type="entry name" value="beta-trefoil_Ricin-like"/>
    <property type="match status" value="1"/>
</dbReference>
<feature type="domain" description="Ricin B lectin" evidence="2">
    <location>
        <begin position="300"/>
        <end position="371"/>
    </location>
</feature>